<accession>V5ETT3</accession>
<keyword evidence="3" id="KW-0624">Polysaccharide degradation</keyword>
<evidence type="ECO:0000256" key="5">
    <source>
        <dbReference type="ARBA" id="ARBA00022729"/>
    </source>
</evidence>
<keyword evidence="2" id="KW-0719">Serine esterase</keyword>
<evidence type="ECO:0000313" key="12">
    <source>
        <dbReference type="EMBL" id="EST06493.1"/>
    </source>
</evidence>
<comment type="catalytic activity">
    <reaction evidence="9">
        <text>feruloyl-polysaccharide + H2O = ferulate + polysaccharide.</text>
        <dbReference type="EC" id="3.1.1.73"/>
    </reaction>
</comment>
<dbReference type="OMA" id="MHYHGLA"/>
<dbReference type="EC" id="3.1.1.-" evidence="10"/>
<reference evidence="13" key="1">
    <citation type="journal article" date="2013" name="Genome Announc.">
        <title>Draft genome sequence of Pseudozyma brasiliensis sp. nov. strain GHG001, a high producer of endo-1,4-xylanase isolated from an insect pest of sugarcane.</title>
        <authorList>
            <person name="Oliveira J.V.D.C."/>
            <person name="dos Santos R.A.C."/>
            <person name="Borges T.A."/>
            <person name="Riano-Pachon D.M."/>
            <person name="Goldman G.H."/>
        </authorList>
    </citation>
    <scope>NUCLEOTIDE SEQUENCE [LARGE SCALE GENOMIC DNA]</scope>
    <source>
        <strain evidence="13">GHG001</strain>
    </source>
</reference>
<sequence length="732" mass="78274">MLVLGRVPMIAVAVAIVTQARATLVHRASSRARQDVPGIAQSCSDLPDSLEELLLEGLGSDGVPLEISDTYAFHYPAGSNPTAEKLYSVIPETSFGPKDDKAGAMSVSAGFGKKAVIADDGYGEESRAPYSQSGGLPSFCRIGGMVSTSEHSRAHFEVWLPLPDTNEEDETTDDTVQAESYSSDQQSEAQALKANFKRAPTSGWTKRLVFVVGGGLSGASAFSEMKQTMARYRVAVASTNGGHFSAFAGTKWLPDNPEGWLHRAIHLSTMVAKLAVSIFFYGVPPSTKGKNNVVPESKLHVFYSYIKGCSTGGRAAMAEAQRYPLDCDGVLAGSPAIEFNKLKAYQVHVNTFLANNKSEGHFPPSAYPMIHKAVLQACDASDGVVDGIVSDPRSCKPDFAKLIGCTGKGTAPSSDSVETAPESLIKHAKRFKHIMLPRQVSPQPASDPSAPLEVPGGGASSSKDSAPPNPSAPTCLTDPQLQTLSSIYTDYTISTRLIREAVLPGSEMGWTISNAIVGKIGASPSAWFHYQVLNSTSDLFIFDAGTAITPTIIDAGERLDAGQTITFIPDLSRFFDAGGKLMHYHGLADPLVPPLVSPRYFERVHAVVGEKASESYKLYMIPGMLHCRGGAGCWNFGGAGQIEPGARPLRADAKHDMLLALMEWVEKGRVPNEMVGTAYRSEDGGAPKRSDDKTPFGNGVRLTRPLCAYPMQARLRRGGRRDTSDASAFECS</sequence>
<keyword evidence="8" id="KW-1015">Disulfide bond</keyword>
<name>V5ETT3_KALBG</name>
<dbReference type="SUPFAM" id="SSF53474">
    <property type="entry name" value="alpha/beta-Hydrolases"/>
    <property type="match status" value="1"/>
</dbReference>
<evidence type="ECO:0000256" key="7">
    <source>
        <dbReference type="ARBA" id="ARBA00022837"/>
    </source>
</evidence>
<dbReference type="GO" id="GO:0045493">
    <property type="term" value="P:xylan catabolic process"/>
    <property type="evidence" value="ECO:0007669"/>
    <property type="project" value="UniProtKB-KW"/>
</dbReference>
<evidence type="ECO:0000256" key="1">
    <source>
        <dbReference type="ARBA" id="ARBA00006249"/>
    </source>
</evidence>
<protein>
    <recommendedName>
        <fullName evidence="10">Carboxylic ester hydrolase</fullName>
        <ecNumber evidence="10">3.1.1.-</ecNumber>
    </recommendedName>
</protein>
<dbReference type="Proteomes" id="UP000019377">
    <property type="component" value="Unassembled WGS sequence"/>
</dbReference>
<dbReference type="AlphaFoldDB" id="V5ETT3"/>
<dbReference type="EMBL" id="KI545873">
    <property type="protein sequence ID" value="EST06493.1"/>
    <property type="molecule type" value="Genomic_DNA"/>
</dbReference>
<feature type="compositionally biased region" description="Basic and acidic residues" evidence="11">
    <location>
        <begin position="680"/>
        <end position="694"/>
    </location>
</feature>
<organism evidence="12 13">
    <name type="scientific">Kalmanozyma brasiliensis (strain GHG001)</name>
    <name type="common">Yeast</name>
    <name type="synonym">Pseudozyma brasiliensis</name>
    <dbReference type="NCBI Taxonomy" id="1365824"/>
    <lineage>
        <taxon>Eukaryota</taxon>
        <taxon>Fungi</taxon>
        <taxon>Dikarya</taxon>
        <taxon>Basidiomycota</taxon>
        <taxon>Ustilaginomycotina</taxon>
        <taxon>Ustilaginomycetes</taxon>
        <taxon>Ustilaginales</taxon>
        <taxon>Ustilaginaceae</taxon>
        <taxon>Kalmanozyma</taxon>
    </lineage>
</organism>
<comment type="similarity">
    <text evidence="1 10">Belongs to the tannase family.</text>
</comment>
<keyword evidence="7" id="KW-0106">Calcium</keyword>
<dbReference type="InterPro" id="IPR029058">
    <property type="entry name" value="AB_hydrolase_fold"/>
</dbReference>
<keyword evidence="6 10" id="KW-0378">Hydrolase</keyword>
<feature type="signal peptide" evidence="10">
    <location>
        <begin position="1"/>
        <end position="22"/>
    </location>
</feature>
<feature type="region of interest" description="Disordered" evidence="11">
    <location>
        <begin position="713"/>
        <end position="732"/>
    </location>
</feature>
<evidence type="ECO:0000256" key="4">
    <source>
        <dbReference type="ARBA" id="ARBA00022723"/>
    </source>
</evidence>
<dbReference type="PANTHER" id="PTHR33938:SF15">
    <property type="entry name" value="FERULOYL ESTERASE B-RELATED"/>
    <property type="match status" value="1"/>
</dbReference>
<dbReference type="GeneID" id="27420620"/>
<evidence type="ECO:0000256" key="6">
    <source>
        <dbReference type="ARBA" id="ARBA00022801"/>
    </source>
</evidence>
<dbReference type="Pfam" id="PF07519">
    <property type="entry name" value="Tannase"/>
    <property type="match status" value="2"/>
</dbReference>
<dbReference type="GO" id="GO:0030600">
    <property type="term" value="F:feruloyl esterase activity"/>
    <property type="evidence" value="ECO:0007669"/>
    <property type="project" value="UniProtKB-EC"/>
</dbReference>
<dbReference type="HOGENOM" id="CLU_014819_3_2_1"/>
<proteinExistence type="inferred from homology"/>
<evidence type="ECO:0000256" key="3">
    <source>
        <dbReference type="ARBA" id="ARBA00022651"/>
    </source>
</evidence>
<dbReference type="PANTHER" id="PTHR33938">
    <property type="entry name" value="FERULOYL ESTERASE B-RELATED"/>
    <property type="match status" value="1"/>
</dbReference>
<feature type="region of interest" description="Disordered" evidence="11">
    <location>
        <begin position="439"/>
        <end position="476"/>
    </location>
</feature>
<evidence type="ECO:0000256" key="9">
    <source>
        <dbReference type="ARBA" id="ARBA00034075"/>
    </source>
</evidence>
<keyword evidence="4" id="KW-0479">Metal-binding</keyword>
<dbReference type="STRING" id="1365824.V5ETT3"/>
<dbReference type="eggNOG" id="ENOG502QPXZ">
    <property type="taxonomic scope" value="Eukaryota"/>
</dbReference>
<keyword evidence="13" id="KW-1185">Reference proteome</keyword>
<evidence type="ECO:0000256" key="10">
    <source>
        <dbReference type="RuleBase" id="RU361238"/>
    </source>
</evidence>
<evidence type="ECO:0000256" key="2">
    <source>
        <dbReference type="ARBA" id="ARBA00022487"/>
    </source>
</evidence>
<dbReference type="RefSeq" id="XP_016291482.1">
    <property type="nucleotide sequence ID" value="XM_016437942.1"/>
</dbReference>
<keyword evidence="3" id="KW-0858">Xylan degradation</keyword>
<feature type="chain" id="PRO_5005148735" description="Carboxylic ester hydrolase" evidence="10">
    <location>
        <begin position="23"/>
        <end position="732"/>
    </location>
</feature>
<evidence type="ECO:0000256" key="8">
    <source>
        <dbReference type="ARBA" id="ARBA00023157"/>
    </source>
</evidence>
<keyword evidence="5 10" id="KW-0732">Signal</keyword>
<dbReference type="InterPro" id="IPR011118">
    <property type="entry name" value="Tannase/feruloyl_esterase"/>
</dbReference>
<evidence type="ECO:0000313" key="13">
    <source>
        <dbReference type="Proteomes" id="UP000019377"/>
    </source>
</evidence>
<evidence type="ECO:0000256" key="11">
    <source>
        <dbReference type="SAM" id="MobiDB-lite"/>
    </source>
</evidence>
<keyword evidence="3" id="KW-0119">Carbohydrate metabolism</keyword>
<dbReference type="OrthoDB" id="3039123at2759"/>
<feature type="region of interest" description="Disordered" evidence="11">
    <location>
        <begin position="678"/>
        <end position="698"/>
    </location>
</feature>
<gene>
    <name evidence="12" type="ORF">PSEUBRA_SCAF3g04005</name>
</gene>
<dbReference type="GO" id="GO:0046872">
    <property type="term" value="F:metal ion binding"/>
    <property type="evidence" value="ECO:0007669"/>
    <property type="project" value="UniProtKB-KW"/>
</dbReference>